<dbReference type="Gene3D" id="1.10.1780.10">
    <property type="entry name" value="Clp, N-terminal domain"/>
    <property type="match status" value="1"/>
</dbReference>
<dbReference type="InterPro" id="IPR004176">
    <property type="entry name" value="Clp_R_N"/>
</dbReference>
<dbReference type="CDD" id="cd19499">
    <property type="entry name" value="RecA-like_ClpB_Hsp104-like"/>
    <property type="match status" value="1"/>
</dbReference>
<evidence type="ECO:0000256" key="9">
    <source>
        <dbReference type="SAM" id="MobiDB-lite"/>
    </source>
</evidence>
<dbReference type="InterPro" id="IPR027417">
    <property type="entry name" value="P-loop_NTPase"/>
</dbReference>
<dbReference type="InterPro" id="IPR003593">
    <property type="entry name" value="AAA+_ATPase"/>
</dbReference>
<dbReference type="SUPFAM" id="SSF81923">
    <property type="entry name" value="Double Clp-N motif"/>
    <property type="match status" value="1"/>
</dbReference>
<dbReference type="PROSITE" id="PS00870">
    <property type="entry name" value="CLPAB_1"/>
    <property type="match status" value="1"/>
</dbReference>
<dbReference type="InterPro" id="IPR018368">
    <property type="entry name" value="ClpA/B_CS1"/>
</dbReference>
<evidence type="ECO:0000256" key="3">
    <source>
        <dbReference type="ARBA" id="ARBA00022741"/>
    </source>
</evidence>
<evidence type="ECO:0000256" key="8">
    <source>
        <dbReference type="RuleBase" id="RU004432"/>
    </source>
</evidence>
<name>A0ABU5IIG9_9BURK</name>
<evidence type="ECO:0000256" key="2">
    <source>
        <dbReference type="ARBA" id="ARBA00022737"/>
    </source>
</evidence>
<organism evidence="11 12">
    <name type="scientific">Azohydromonas lata</name>
    <dbReference type="NCBI Taxonomy" id="45677"/>
    <lineage>
        <taxon>Bacteria</taxon>
        <taxon>Pseudomonadati</taxon>
        <taxon>Pseudomonadota</taxon>
        <taxon>Betaproteobacteria</taxon>
        <taxon>Burkholderiales</taxon>
        <taxon>Sphaerotilaceae</taxon>
        <taxon>Azohydromonas</taxon>
    </lineage>
</organism>
<feature type="domain" description="Clp R" evidence="10">
    <location>
        <begin position="1"/>
        <end position="146"/>
    </location>
</feature>
<dbReference type="InterPro" id="IPR050130">
    <property type="entry name" value="ClpA_ClpB"/>
</dbReference>
<proteinExistence type="inferred from homology"/>
<evidence type="ECO:0000256" key="6">
    <source>
        <dbReference type="ARBA" id="ARBA00025613"/>
    </source>
</evidence>
<gene>
    <name evidence="11" type="primary">clpA</name>
    <name evidence="11" type="ORF">SM757_17130</name>
</gene>
<dbReference type="InterPro" id="IPR019489">
    <property type="entry name" value="Clp_ATPase_C"/>
</dbReference>
<dbReference type="Pfam" id="PF00004">
    <property type="entry name" value="AAA"/>
    <property type="match status" value="1"/>
</dbReference>
<evidence type="ECO:0000256" key="1">
    <source>
        <dbReference type="ARBA" id="ARBA00008675"/>
    </source>
</evidence>
<dbReference type="InterPro" id="IPR013461">
    <property type="entry name" value="ClpA"/>
</dbReference>
<comment type="caution">
    <text evidence="11">The sequence shown here is derived from an EMBL/GenBank/DDBJ whole genome shotgun (WGS) entry which is preliminary data.</text>
</comment>
<keyword evidence="11" id="KW-0645">Protease</keyword>
<keyword evidence="2 7" id="KW-0677">Repeat</keyword>
<dbReference type="SMART" id="SM00382">
    <property type="entry name" value="AAA"/>
    <property type="match status" value="2"/>
</dbReference>
<evidence type="ECO:0000256" key="5">
    <source>
        <dbReference type="ARBA" id="ARBA00023186"/>
    </source>
</evidence>
<keyword evidence="3 8" id="KW-0547">Nucleotide-binding</keyword>
<dbReference type="Gene3D" id="3.40.50.300">
    <property type="entry name" value="P-loop containing nucleotide triphosphate hydrolases"/>
    <property type="match status" value="2"/>
</dbReference>
<dbReference type="PRINTS" id="PR00300">
    <property type="entry name" value="CLPPROTEASEA"/>
</dbReference>
<evidence type="ECO:0000313" key="11">
    <source>
        <dbReference type="EMBL" id="MDZ5458301.1"/>
    </source>
</evidence>
<dbReference type="PROSITE" id="PS51903">
    <property type="entry name" value="CLP_R"/>
    <property type="match status" value="1"/>
</dbReference>
<dbReference type="InterPro" id="IPR028299">
    <property type="entry name" value="ClpA/B_CS2"/>
</dbReference>
<evidence type="ECO:0000313" key="12">
    <source>
        <dbReference type="Proteomes" id="UP001293718"/>
    </source>
</evidence>
<dbReference type="Pfam" id="PF17871">
    <property type="entry name" value="AAA_lid_9"/>
    <property type="match status" value="1"/>
</dbReference>
<reference evidence="11 12" key="1">
    <citation type="submission" date="2023-11" db="EMBL/GenBank/DDBJ databases">
        <title>Draft genome of Azohydromonas lata strain H1 (DSM1123), a polyhydroxyalkanoate producer.</title>
        <authorList>
            <person name="Traversa D."/>
            <person name="D'Addabbo P."/>
            <person name="Pazzani C."/>
            <person name="Manzari C."/>
            <person name="Chiara M."/>
            <person name="Scrascia M."/>
        </authorList>
    </citation>
    <scope>NUCLEOTIDE SEQUENCE [LARGE SCALE GENOMIC DNA]</scope>
    <source>
        <strain evidence="11 12">H1</strain>
    </source>
</reference>
<dbReference type="Pfam" id="PF02861">
    <property type="entry name" value="Clp_N"/>
    <property type="match status" value="1"/>
</dbReference>
<dbReference type="EMBL" id="JAXOJX010000028">
    <property type="protein sequence ID" value="MDZ5458301.1"/>
    <property type="molecule type" value="Genomic_DNA"/>
</dbReference>
<comment type="similarity">
    <text evidence="1 8">Belongs to the ClpA/ClpB family.</text>
</comment>
<dbReference type="InterPro" id="IPR003959">
    <property type="entry name" value="ATPase_AAA_core"/>
</dbReference>
<dbReference type="GO" id="GO:0008233">
    <property type="term" value="F:peptidase activity"/>
    <property type="evidence" value="ECO:0007669"/>
    <property type="project" value="UniProtKB-KW"/>
</dbReference>
<keyword evidence="4 8" id="KW-0067">ATP-binding</keyword>
<dbReference type="InterPro" id="IPR036628">
    <property type="entry name" value="Clp_N_dom_sf"/>
</dbReference>
<dbReference type="PROSITE" id="PS00871">
    <property type="entry name" value="CLPAB_2"/>
    <property type="match status" value="1"/>
</dbReference>
<dbReference type="PANTHER" id="PTHR11638:SF111">
    <property type="entry name" value="ATP-DEPENDENT CLP PROTEASE ATP-BINDING SUBUNIT CLPA"/>
    <property type="match status" value="1"/>
</dbReference>
<keyword evidence="12" id="KW-1185">Reference proteome</keyword>
<dbReference type="Pfam" id="PF10431">
    <property type="entry name" value="ClpB_D2-small"/>
    <property type="match status" value="1"/>
</dbReference>
<evidence type="ECO:0000259" key="10">
    <source>
        <dbReference type="PROSITE" id="PS51903"/>
    </source>
</evidence>
<dbReference type="InterPro" id="IPR041546">
    <property type="entry name" value="ClpA/ClpB_AAA_lid"/>
</dbReference>
<dbReference type="PANTHER" id="PTHR11638">
    <property type="entry name" value="ATP-DEPENDENT CLP PROTEASE"/>
    <property type="match status" value="1"/>
</dbReference>
<dbReference type="RefSeq" id="WP_322466414.1">
    <property type="nucleotide sequence ID" value="NZ_JAXOJX010000028.1"/>
</dbReference>
<dbReference type="Pfam" id="PF07724">
    <property type="entry name" value="AAA_2"/>
    <property type="match status" value="1"/>
</dbReference>
<dbReference type="Gene3D" id="1.10.8.60">
    <property type="match status" value="2"/>
</dbReference>
<protein>
    <submittedName>
        <fullName evidence="11">ATP-dependent Clp protease ATP-binding subunit ClpA</fullName>
    </submittedName>
</protein>
<evidence type="ECO:0000256" key="4">
    <source>
        <dbReference type="ARBA" id="ARBA00022840"/>
    </source>
</evidence>
<dbReference type="SUPFAM" id="SSF52540">
    <property type="entry name" value="P-loop containing nucleoside triphosphate hydrolases"/>
    <property type="match status" value="2"/>
</dbReference>
<dbReference type="Proteomes" id="UP001293718">
    <property type="component" value="Unassembled WGS sequence"/>
</dbReference>
<dbReference type="NCBIfam" id="TIGR02639">
    <property type="entry name" value="ClpA"/>
    <property type="match status" value="1"/>
</dbReference>
<keyword evidence="5 8" id="KW-0143">Chaperone</keyword>
<dbReference type="GO" id="GO:0006508">
    <property type="term" value="P:proteolysis"/>
    <property type="evidence" value="ECO:0007669"/>
    <property type="project" value="UniProtKB-KW"/>
</dbReference>
<comment type="function">
    <text evidence="6">Part of a stress-induced multi-chaperone system, it is involved in the recovery of the cell from heat-induced damage, in cooperation with DnaK, DnaJ and GrpE. Acts before DnaK, in the processing of protein aggregates. Protein binding stimulates the ATPase activity; ATP hydrolysis unfolds the denatured protein aggregates, which probably helps expose new hydrophobic binding sites on the surface of ClpB-bound aggregates, contributing to the solubilization and refolding of denatured protein aggregates by DnaK.</text>
</comment>
<dbReference type="SMART" id="SM01086">
    <property type="entry name" value="ClpB_D2-small"/>
    <property type="match status" value="1"/>
</dbReference>
<feature type="region of interest" description="Disordered" evidence="9">
    <location>
        <begin position="143"/>
        <end position="178"/>
    </location>
</feature>
<keyword evidence="11" id="KW-0378">Hydrolase</keyword>
<accession>A0ABU5IIG9</accession>
<dbReference type="GO" id="GO:0005524">
    <property type="term" value="F:ATP binding"/>
    <property type="evidence" value="ECO:0007669"/>
    <property type="project" value="UniProtKB-KW"/>
</dbReference>
<evidence type="ECO:0000256" key="7">
    <source>
        <dbReference type="PROSITE-ProRule" id="PRU01251"/>
    </source>
</evidence>
<dbReference type="InterPro" id="IPR001270">
    <property type="entry name" value="ClpA/B"/>
</dbReference>
<dbReference type="CDD" id="cd00009">
    <property type="entry name" value="AAA"/>
    <property type="match status" value="1"/>
</dbReference>
<sequence length="768" mass="84015">MIAQELEVSLHMAFVEARQQRHEFITVEHLLMALLDNPSAAEVLRACAANIDDLRKSLSGFIKENTPTVGGTDEVDTQPTLGFQRVIQRAIMHVQSTGSGKKEVTGANVLVAIFGEKDSHAVYYLHQQGVTRLDVVNFIAHGIKKSDPPEPTKSNDSSSSNEGEKEEGGEGKGSPLDQFTQNLNTLATAGKIDPLIGREGEVERVIQVLCRRRKNNPLLVGEAGVGKTAIAEGLAWRITQGDVPEVLSGSTVYALDMGALLAGTKYRGDFEQRLKGVLKQLKDQPHAILFIDEIHTLIGAGAASGGTLDASNLLKPALSSGAMKCIGATTFSEYRGIFEKDAALSRRFQKVDVVEPSVEQTVEILKGLKSRFEEHHSVKYAIGALQAAAELSAKYINDRHLPDKAIDVIDEAGAAQRILPKSKQKKTITRAEVEEIVSKIARIPPASVSSDDRSKLKTLDRDLKSVVFGQDPAIDALAAAIKMARSGLGKPDKPIGSFLFSGPTGVGKTEVAKQLAFILGIELIRFDMSEYMERHAVSRLIGAPPGYVGFDQGGLLTEAVTKKPHAVLLLDEIEKAHPDVFNVLLQVMDHGTLTDNNGRKADFRNIIIIMTTNAGAETMNKSTIGFTTRRESGDEMGDIKRLFTPEFRNRLDSIVSFRALDEEIILRVVDKFLLQLESQLSEKKVEVTFTDALRKQLAKKGFDPLMGARPMQRLIQDTIRRALADELLFGRLVDGGRLTVDLDDKEEVLLQIEPRKSDRPRAEPATTS</sequence>